<dbReference type="InterPro" id="IPR012338">
    <property type="entry name" value="Beta-lactam/transpept-like"/>
</dbReference>
<dbReference type="Pfam" id="PF00144">
    <property type="entry name" value="Beta-lactamase"/>
    <property type="match status" value="1"/>
</dbReference>
<name>A0A967B100_9FLAO</name>
<dbReference type="SUPFAM" id="SSF56601">
    <property type="entry name" value="beta-lactamase/transpeptidase-like"/>
    <property type="match status" value="1"/>
</dbReference>
<dbReference type="InterPro" id="IPR001466">
    <property type="entry name" value="Beta-lactam-related"/>
</dbReference>
<sequence>MRRFKTFIGTLLVIFLLVVATASTVRTNESDTTISATVPEHRVVDEKEAKRYKLRQQKLKGALKAYFEKAIANGDIVGAGVSIVEGDSILISDGFGKRSIDGKAKIDGTTIFRLGSLSKGFAGVLAAGLKSEGKLSWNDKLIDYIPEFKFGDPINTAKITVSHILSHTSGTPYHSFTNLVEAGLPMATIARRFDEVTPLSEPGQLYSYQNAMFALSQEVMRKATGKAVQRSLQNRFFTPLGMATVSMDHETLLNSDNVAIPHARARKGWRSLPLKDRYYNAVVAGGINASSLDMAKWMRFLLGHNPEVMEKADITEVFKPFVALNGHNKYYQRWPGHLQSYYGFGWRIHRFQGMDTNKETTIWHHGGSVNNYRNEIALYPEDDLGICVLLNGNSKLARTVIPDVRAIVQRVDSSNEIPTKG</sequence>
<dbReference type="AlphaFoldDB" id="A0A967B100"/>
<organism evidence="2 3">
    <name type="scientific">Pelagihabitans pacificus</name>
    <dbReference type="NCBI Taxonomy" id="2696054"/>
    <lineage>
        <taxon>Bacteria</taxon>
        <taxon>Pseudomonadati</taxon>
        <taxon>Bacteroidota</taxon>
        <taxon>Flavobacteriia</taxon>
        <taxon>Flavobacteriales</taxon>
        <taxon>Flavobacteriaceae</taxon>
        <taxon>Pelagihabitans</taxon>
    </lineage>
</organism>
<dbReference type="Gene3D" id="3.40.710.10">
    <property type="entry name" value="DD-peptidase/beta-lactamase superfamily"/>
    <property type="match status" value="1"/>
</dbReference>
<evidence type="ECO:0000259" key="1">
    <source>
        <dbReference type="Pfam" id="PF00144"/>
    </source>
</evidence>
<dbReference type="InterPro" id="IPR050491">
    <property type="entry name" value="AmpC-like"/>
</dbReference>
<accession>A0A967B100</accession>
<evidence type="ECO:0000313" key="2">
    <source>
        <dbReference type="EMBL" id="NHF60116.1"/>
    </source>
</evidence>
<dbReference type="EMBL" id="VIKU02000003">
    <property type="protein sequence ID" value="NHF60116.1"/>
    <property type="molecule type" value="Genomic_DNA"/>
</dbReference>
<proteinExistence type="predicted"/>
<dbReference type="PANTHER" id="PTHR46825:SF15">
    <property type="entry name" value="BETA-LACTAMASE-RELATED DOMAIN-CONTAINING PROTEIN"/>
    <property type="match status" value="1"/>
</dbReference>
<reference evidence="2" key="1">
    <citation type="submission" date="2019-07" db="EMBL/GenBank/DDBJ databases">
        <authorList>
            <person name="De-Chao Zhang Q."/>
        </authorList>
    </citation>
    <scope>NUCLEOTIDE SEQUENCE</scope>
    <source>
        <strain evidence="2">TP-CH-4</strain>
    </source>
</reference>
<protein>
    <submittedName>
        <fullName evidence="2">Beta-lactamase family protein</fullName>
    </submittedName>
</protein>
<feature type="domain" description="Beta-lactamase-related" evidence="1">
    <location>
        <begin position="64"/>
        <end position="395"/>
    </location>
</feature>
<dbReference type="Proteomes" id="UP000707206">
    <property type="component" value="Unassembled WGS sequence"/>
</dbReference>
<comment type="caution">
    <text evidence="2">The sequence shown here is derived from an EMBL/GenBank/DDBJ whole genome shotgun (WGS) entry which is preliminary data.</text>
</comment>
<dbReference type="PANTHER" id="PTHR46825">
    <property type="entry name" value="D-ALANYL-D-ALANINE-CARBOXYPEPTIDASE/ENDOPEPTIDASE AMPH"/>
    <property type="match status" value="1"/>
</dbReference>
<keyword evidence="3" id="KW-1185">Reference proteome</keyword>
<reference evidence="2" key="2">
    <citation type="submission" date="2020-03" db="EMBL/GenBank/DDBJ databases">
        <title>Flavobacteriaceae bacterium strain TP-CH-4, a member of the family Flavobacteriaceae isolated from a deep-sea seamount.</title>
        <authorList>
            <person name="Zhang D.-C."/>
        </authorList>
    </citation>
    <scope>NUCLEOTIDE SEQUENCE</scope>
    <source>
        <strain evidence="2">TP-CH-4</strain>
    </source>
</reference>
<gene>
    <name evidence="2" type="ORF">FK220_012230</name>
</gene>
<dbReference type="RefSeq" id="WP_152574613.1">
    <property type="nucleotide sequence ID" value="NZ_VIKU02000003.1"/>
</dbReference>
<evidence type="ECO:0000313" key="3">
    <source>
        <dbReference type="Proteomes" id="UP000707206"/>
    </source>
</evidence>